<name>A0A1E5UBJ3_9FLAO</name>
<dbReference type="EMBL" id="MKGI01000078">
    <property type="protein sequence ID" value="OEL10281.1"/>
    <property type="molecule type" value="Genomic_DNA"/>
</dbReference>
<dbReference type="Proteomes" id="UP000095601">
    <property type="component" value="Unassembled WGS sequence"/>
</dbReference>
<accession>A0A1E5UBJ3</accession>
<dbReference type="KEGG" id="cnr:EB819_10215"/>
<evidence type="ECO:0000256" key="3">
    <source>
        <dbReference type="ARBA" id="ARBA00048741"/>
    </source>
</evidence>
<dbReference type="OrthoDB" id="1551487at2"/>
<comment type="pathway">
    <text evidence="1">Amino-acid biosynthesis; L-asparagine biosynthesis; L-asparagine from L-aspartate (L-Gln route): step 1/1.</text>
</comment>
<gene>
    <name evidence="5" type="ORF">BHF72_0645</name>
</gene>
<evidence type="ECO:0000256" key="2">
    <source>
        <dbReference type="ARBA" id="ARBA00012737"/>
    </source>
</evidence>
<dbReference type="PANTHER" id="PTHR43284">
    <property type="entry name" value="ASPARAGINE SYNTHETASE (GLUTAMINE-HYDROLYZING)"/>
    <property type="match status" value="1"/>
</dbReference>
<dbReference type="SUPFAM" id="SSF56235">
    <property type="entry name" value="N-terminal nucleophile aminohydrolases (Ntn hydrolases)"/>
    <property type="match status" value="1"/>
</dbReference>
<organism evidence="5 6">
    <name type="scientific">Cloacibacterium normanense</name>
    <dbReference type="NCBI Taxonomy" id="237258"/>
    <lineage>
        <taxon>Bacteria</taxon>
        <taxon>Pseudomonadati</taxon>
        <taxon>Bacteroidota</taxon>
        <taxon>Flavobacteriia</taxon>
        <taxon>Flavobacteriales</taxon>
        <taxon>Weeksellaceae</taxon>
    </lineage>
</organism>
<sequence length="549" mass="64388">MRKGFSVRIFNGEIESFCRFQEGSFDNVMVENESFLIAMEGVILNKKSLCQEFASINFKDLVLNLFKQKRQHFFALLEGEFSGFIIDKSEKTVFAFTNVTSTQKVFYYRSTDLIIIDTSIKNIVEDLQSNKIPFSIDVESIYQMLAFTNIIENKTPIKDIFKIYDASYIKVDAENLSIKEEQYFNVEAERFSGSKKVAINTIDEIFSKSVALEYEKDNELGKEHFSLLSGGLDSRIAVLYAEKLQLNPDKMFCFSQSNYLDETISRKIAEKFNFDYHFAPLDGGIFLKNIDKMVFISEGMVLYTGSIHVDFAMQQFYQEQFGLIHSGQIGDGVLGGFNMIPDVQKPTNKKIVVNSHFLPKVSENLEKIKSQYEREELFYLRNIAFNRAVFGGQVFQQFSYQTSPFMTKDFMSFAISLPEKWKFNHRFYLEWIKEHCKEATLFKWERTMMKPDAHWKTTLGDHFNKRLVNVFYNKIFGKEYKISMYPYQYYFDSSPEIQSFYNDYFQSNIGLLDDYKELQKDILELYHHKDFFSKSSAVNILAIFKYYLS</sequence>
<dbReference type="AlphaFoldDB" id="A0A1E5UBJ3"/>
<dbReference type="RefSeq" id="WP_069800321.1">
    <property type="nucleotide sequence ID" value="NZ_CP034157.1"/>
</dbReference>
<dbReference type="GO" id="GO:0006529">
    <property type="term" value="P:asparagine biosynthetic process"/>
    <property type="evidence" value="ECO:0007669"/>
    <property type="project" value="InterPro"/>
</dbReference>
<dbReference type="PANTHER" id="PTHR43284:SF1">
    <property type="entry name" value="ASPARAGINE SYNTHETASE"/>
    <property type="match status" value="1"/>
</dbReference>
<dbReference type="STRING" id="237258.SAMN04489756_10573"/>
<evidence type="ECO:0000313" key="5">
    <source>
        <dbReference type="EMBL" id="OEL10281.1"/>
    </source>
</evidence>
<dbReference type="InterPro" id="IPR001962">
    <property type="entry name" value="Asn_synthase"/>
</dbReference>
<evidence type="ECO:0000259" key="4">
    <source>
        <dbReference type="Pfam" id="PF00733"/>
    </source>
</evidence>
<dbReference type="Pfam" id="PF00733">
    <property type="entry name" value="Asn_synthase"/>
    <property type="match status" value="1"/>
</dbReference>
<protein>
    <recommendedName>
        <fullName evidence="2">asparagine synthase (glutamine-hydrolyzing)</fullName>
        <ecNumber evidence="2">6.3.5.4</ecNumber>
    </recommendedName>
</protein>
<dbReference type="Gene3D" id="3.40.50.620">
    <property type="entry name" value="HUPs"/>
    <property type="match status" value="1"/>
</dbReference>
<dbReference type="InterPro" id="IPR014729">
    <property type="entry name" value="Rossmann-like_a/b/a_fold"/>
</dbReference>
<dbReference type="GO" id="GO:0004066">
    <property type="term" value="F:asparagine synthase (glutamine-hydrolyzing) activity"/>
    <property type="evidence" value="ECO:0007669"/>
    <property type="project" value="UniProtKB-EC"/>
</dbReference>
<dbReference type="InterPro" id="IPR051786">
    <property type="entry name" value="ASN_synthetase/amidase"/>
</dbReference>
<evidence type="ECO:0000256" key="1">
    <source>
        <dbReference type="ARBA" id="ARBA00005187"/>
    </source>
</evidence>
<keyword evidence="6" id="KW-1185">Reference proteome</keyword>
<dbReference type="EC" id="6.3.5.4" evidence="2"/>
<proteinExistence type="predicted"/>
<reference evidence="5 6" key="1">
    <citation type="submission" date="2016-09" db="EMBL/GenBank/DDBJ databases">
        <authorList>
            <person name="Capua I."/>
            <person name="De Benedictis P."/>
            <person name="Joannis T."/>
            <person name="Lombin L.H."/>
            <person name="Cattoli G."/>
        </authorList>
    </citation>
    <scope>NUCLEOTIDE SEQUENCE [LARGE SCALE GENOMIC DNA]</scope>
    <source>
        <strain evidence="5 6">NRS-1</strain>
    </source>
</reference>
<comment type="catalytic activity">
    <reaction evidence="3">
        <text>L-aspartate + L-glutamine + ATP + H2O = L-asparagine + L-glutamate + AMP + diphosphate + H(+)</text>
        <dbReference type="Rhea" id="RHEA:12228"/>
        <dbReference type="ChEBI" id="CHEBI:15377"/>
        <dbReference type="ChEBI" id="CHEBI:15378"/>
        <dbReference type="ChEBI" id="CHEBI:29985"/>
        <dbReference type="ChEBI" id="CHEBI:29991"/>
        <dbReference type="ChEBI" id="CHEBI:30616"/>
        <dbReference type="ChEBI" id="CHEBI:33019"/>
        <dbReference type="ChEBI" id="CHEBI:58048"/>
        <dbReference type="ChEBI" id="CHEBI:58359"/>
        <dbReference type="ChEBI" id="CHEBI:456215"/>
        <dbReference type="EC" id="6.3.5.4"/>
    </reaction>
</comment>
<dbReference type="SUPFAM" id="SSF52402">
    <property type="entry name" value="Adenine nucleotide alpha hydrolases-like"/>
    <property type="match status" value="1"/>
</dbReference>
<feature type="domain" description="Asparagine synthetase" evidence="4">
    <location>
        <begin position="202"/>
        <end position="449"/>
    </location>
</feature>
<dbReference type="InterPro" id="IPR029055">
    <property type="entry name" value="Ntn_hydrolases_N"/>
</dbReference>
<comment type="caution">
    <text evidence="5">The sequence shown here is derived from an EMBL/GenBank/DDBJ whole genome shotgun (WGS) entry which is preliminary data.</text>
</comment>
<dbReference type="Gene3D" id="3.60.20.10">
    <property type="entry name" value="Glutamine Phosphoribosylpyrophosphate, subunit 1, domain 1"/>
    <property type="match status" value="1"/>
</dbReference>
<evidence type="ECO:0000313" key="6">
    <source>
        <dbReference type="Proteomes" id="UP000095601"/>
    </source>
</evidence>